<feature type="domain" description="NAD-dependent epimerase/dehydratase" evidence="3">
    <location>
        <begin position="3"/>
        <end position="205"/>
    </location>
</feature>
<keyword evidence="4" id="KW-0413">Isomerase</keyword>
<dbReference type="NCBIfam" id="NF043036">
    <property type="entry name" value="ErythonDh"/>
    <property type="match status" value="1"/>
</dbReference>
<dbReference type="InterPro" id="IPR050005">
    <property type="entry name" value="DenD"/>
</dbReference>
<dbReference type="AlphaFoldDB" id="A0A0T9MER9"/>
<evidence type="ECO:0000256" key="2">
    <source>
        <dbReference type="ARBA" id="ARBA00023277"/>
    </source>
</evidence>
<dbReference type="GO" id="GO:0016491">
    <property type="term" value="F:oxidoreductase activity"/>
    <property type="evidence" value="ECO:0007669"/>
    <property type="project" value="InterPro"/>
</dbReference>
<dbReference type="EMBL" id="CPZJ01000011">
    <property type="protein sequence ID" value="CNG03771.1"/>
    <property type="molecule type" value="Genomic_DNA"/>
</dbReference>
<dbReference type="InterPro" id="IPR036291">
    <property type="entry name" value="NAD(P)-bd_dom_sf"/>
</dbReference>
<dbReference type="PANTHER" id="PTHR43103:SF3">
    <property type="entry name" value="ADP-L-GLYCERO-D-MANNO-HEPTOSE-6-EPIMERASE"/>
    <property type="match status" value="1"/>
</dbReference>
<evidence type="ECO:0000256" key="1">
    <source>
        <dbReference type="ARBA" id="ARBA00022857"/>
    </source>
</evidence>
<dbReference type="InterPro" id="IPR001509">
    <property type="entry name" value="Epimerase_deHydtase"/>
</dbReference>
<dbReference type="eggNOG" id="COG0451">
    <property type="taxonomic scope" value="Bacteria"/>
</dbReference>
<name>A0A0T9MER9_YERIN</name>
<evidence type="ECO:0000313" key="4">
    <source>
        <dbReference type="EMBL" id="CNG03771.1"/>
    </source>
</evidence>
<dbReference type="SUPFAM" id="SSF51735">
    <property type="entry name" value="NAD(P)-binding Rossmann-fold domains"/>
    <property type="match status" value="1"/>
</dbReference>
<evidence type="ECO:0000313" key="7">
    <source>
        <dbReference type="Proteomes" id="UP000424966"/>
    </source>
</evidence>
<dbReference type="RefSeq" id="WP_032906972.1">
    <property type="nucleotide sequence ID" value="NZ_CABHXJ010000044.1"/>
</dbReference>
<keyword evidence="2" id="KW-0119">Carbohydrate metabolism</keyword>
<proteinExistence type="predicted"/>
<dbReference type="EMBL" id="CP046294">
    <property type="protein sequence ID" value="QGR69786.1"/>
    <property type="molecule type" value="Genomic_DNA"/>
</dbReference>
<evidence type="ECO:0000313" key="5">
    <source>
        <dbReference type="EMBL" id="QGR69786.1"/>
    </source>
</evidence>
<organism evidence="4 6">
    <name type="scientific">Yersinia intermedia</name>
    <dbReference type="NCBI Taxonomy" id="631"/>
    <lineage>
        <taxon>Bacteria</taxon>
        <taxon>Pseudomonadati</taxon>
        <taxon>Pseudomonadota</taxon>
        <taxon>Gammaproteobacteria</taxon>
        <taxon>Enterobacterales</taxon>
        <taxon>Yersiniaceae</taxon>
        <taxon>Yersinia</taxon>
    </lineage>
</organism>
<keyword evidence="7" id="KW-1185">Reference proteome</keyword>
<dbReference type="STRING" id="631.CH53_2239"/>
<evidence type="ECO:0000313" key="6">
    <source>
        <dbReference type="Proteomes" id="UP000038750"/>
    </source>
</evidence>
<dbReference type="OrthoDB" id="9801056at2"/>
<reference evidence="5 7" key="2">
    <citation type="submission" date="2019-11" db="EMBL/GenBank/DDBJ databases">
        <title>FDA dAtabase for Regulatory Grade micrObial Sequences (FDA-ARGOS): Supporting development and validation of Infectious Disease Dx tests.</title>
        <authorList>
            <person name="Patel R."/>
            <person name="Rucinski S."/>
            <person name="Tallon L."/>
            <person name="Sadzewicz L."/>
            <person name="Vavikolanu K."/>
            <person name="Mehta A."/>
            <person name="Aluvathingal J."/>
            <person name="Nadendla S."/>
            <person name="Nandy P."/>
            <person name="Geyer C."/>
            <person name="Yan Y."/>
            <person name="Sichtig H."/>
        </authorList>
    </citation>
    <scope>NUCLEOTIDE SEQUENCE [LARGE SCALE GENOMIC DNA]</scope>
    <source>
        <strain evidence="5 7">FDAARGOS_729</strain>
    </source>
</reference>
<dbReference type="EC" id="5.1.3.2" evidence="4"/>
<dbReference type="Proteomes" id="UP000424966">
    <property type="component" value="Chromosome"/>
</dbReference>
<sequence length="331" mass="36303">MNIMVTGAAGFLGRRLIEHLLAQEYLTDQQGQQRHISKIIACDVVPLEAVADERVQVFCGDIADSHWLASVFNQQIDTVFHLAAIVSSQAEEDFDLGMRINFDATRSLLERARQLGHCPKVIITSSVAVFGGELPAVVPDEQVWSPQSSYGTQKALNDLLLADYSRRGFVDGRSLRMPTIVVRPGKPNRAASSFASGIIREPLQGIDVICPVSLQTPLWLLSPKMAINNLIHGHQLDASQLKGGRVINLPGLSITVQQMIDALRRIAGDAVADHIKIQQDPLIEKIVSSWPGDFTAHYAKALGFKSDKDFDSIINDFILGNLPGKLVKLLE</sequence>
<dbReference type="GO" id="GO:0003978">
    <property type="term" value="F:UDP-glucose 4-epimerase activity"/>
    <property type="evidence" value="ECO:0007669"/>
    <property type="project" value="UniProtKB-EC"/>
</dbReference>
<dbReference type="CDD" id="cd05238">
    <property type="entry name" value="Gne_like_SDR_e"/>
    <property type="match status" value="1"/>
</dbReference>
<dbReference type="Pfam" id="PF01370">
    <property type="entry name" value="Epimerase"/>
    <property type="match status" value="1"/>
</dbReference>
<accession>A0A0T9MER9</accession>
<dbReference type="GeneID" id="58045592"/>
<dbReference type="Gene3D" id="3.40.50.720">
    <property type="entry name" value="NAD(P)-binding Rossmann-like Domain"/>
    <property type="match status" value="1"/>
</dbReference>
<dbReference type="Proteomes" id="UP000038750">
    <property type="component" value="Unassembled WGS sequence"/>
</dbReference>
<gene>
    <name evidence="4" type="ORF">ERS008530_02779</name>
    <name evidence="5" type="ORF">FOC37_04980</name>
</gene>
<dbReference type="PANTHER" id="PTHR43103">
    <property type="entry name" value="NUCLEOSIDE-DIPHOSPHATE-SUGAR EPIMERASE"/>
    <property type="match status" value="1"/>
</dbReference>
<keyword evidence="1" id="KW-0521">NADP</keyword>
<protein>
    <submittedName>
        <fullName evidence="4 5">NAD-dependent epimerase/dehydratase</fullName>
        <ecNumber evidence="4">5.1.3.2</ecNumber>
    </submittedName>
</protein>
<dbReference type="Gene3D" id="3.90.25.10">
    <property type="entry name" value="UDP-galactose 4-epimerase, domain 1"/>
    <property type="match status" value="1"/>
</dbReference>
<evidence type="ECO:0000259" key="3">
    <source>
        <dbReference type="Pfam" id="PF01370"/>
    </source>
</evidence>
<reference evidence="4 6" key="1">
    <citation type="submission" date="2015-03" db="EMBL/GenBank/DDBJ databases">
        <authorList>
            <person name="Murphy D."/>
        </authorList>
    </citation>
    <scope>NUCLEOTIDE SEQUENCE [LARGE SCALE GENOMIC DNA]</scope>
    <source>
        <strain evidence="4 6">BR165/97</strain>
    </source>
</reference>